<evidence type="ECO:0000313" key="2">
    <source>
        <dbReference type="EMBL" id="GGN53646.1"/>
    </source>
</evidence>
<dbReference type="Proteomes" id="UP000600365">
    <property type="component" value="Unassembled WGS sequence"/>
</dbReference>
<dbReference type="AlphaFoldDB" id="A0A918CZV9"/>
<accession>A0A918CZV9</accession>
<dbReference type="EMBL" id="BMMM01000002">
    <property type="protein sequence ID" value="GGN53646.1"/>
    <property type="molecule type" value="Genomic_DNA"/>
</dbReference>
<reference evidence="2 3" key="1">
    <citation type="journal article" date="2014" name="Int. J. Syst. Evol. Microbiol.">
        <title>Complete genome sequence of Corynebacterium casei LMG S-19264T (=DSM 44701T), isolated from a smear-ripened cheese.</title>
        <authorList>
            <consortium name="US DOE Joint Genome Institute (JGI-PGF)"/>
            <person name="Walter F."/>
            <person name="Albersmeier A."/>
            <person name="Kalinowski J."/>
            <person name="Ruckert C."/>
        </authorList>
    </citation>
    <scope>NUCLEOTIDE SEQUENCE [LARGE SCALE GENOMIC DNA]</scope>
    <source>
        <strain evidence="2 3">CGMCC 4.7111</strain>
    </source>
</reference>
<dbReference type="Pfam" id="PF04149">
    <property type="entry name" value="DUF397"/>
    <property type="match status" value="1"/>
</dbReference>
<sequence length="72" mass="7573">MNAEQSASLRVSPWFKSSYSNGAGGECVECAHSVDGALVRDSKRPCGPVVAFRAGVWWSFIQALGSDAPATV</sequence>
<name>A0A918CZV9_9ACTN</name>
<evidence type="ECO:0000313" key="3">
    <source>
        <dbReference type="Proteomes" id="UP000600365"/>
    </source>
</evidence>
<evidence type="ECO:0000259" key="1">
    <source>
        <dbReference type="Pfam" id="PF04149"/>
    </source>
</evidence>
<protein>
    <recommendedName>
        <fullName evidence="1">DUF397 domain-containing protein</fullName>
    </recommendedName>
</protein>
<gene>
    <name evidence="2" type="ORF">GCM10011579_012040</name>
</gene>
<keyword evidence="3" id="KW-1185">Reference proteome</keyword>
<comment type="caution">
    <text evidence="2">The sequence shown here is derived from an EMBL/GenBank/DDBJ whole genome shotgun (WGS) entry which is preliminary data.</text>
</comment>
<dbReference type="InterPro" id="IPR007278">
    <property type="entry name" value="DUF397"/>
</dbReference>
<dbReference type="RefSeq" id="WP_189184807.1">
    <property type="nucleotide sequence ID" value="NZ_BMMM01000002.1"/>
</dbReference>
<organism evidence="2 3">
    <name type="scientific">Streptomyces albiflavescens</name>
    <dbReference type="NCBI Taxonomy" id="1623582"/>
    <lineage>
        <taxon>Bacteria</taxon>
        <taxon>Bacillati</taxon>
        <taxon>Actinomycetota</taxon>
        <taxon>Actinomycetes</taxon>
        <taxon>Kitasatosporales</taxon>
        <taxon>Streptomycetaceae</taxon>
        <taxon>Streptomyces</taxon>
    </lineage>
</organism>
<proteinExistence type="predicted"/>
<feature type="domain" description="DUF397" evidence="1">
    <location>
        <begin position="14"/>
        <end position="64"/>
    </location>
</feature>